<keyword evidence="11 15" id="KW-0460">Magnesium</keyword>
<evidence type="ECO:0000256" key="15">
    <source>
        <dbReference type="PIRNR" id="PIRNR001558"/>
    </source>
</evidence>
<dbReference type="EnsemblMetazoa" id="XM_032596488">
    <property type="protein sequence ID" value="XP_032452379"/>
    <property type="gene ID" value="LOC100119189"/>
</dbReference>
<keyword evidence="10 15" id="KW-0067">ATP-binding</keyword>
<dbReference type="PANTHER" id="PTHR11130">
    <property type="entry name" value="GLUTATHIONE SYNTHETASE"/>
    <property type="match status" value="1"/>
</dbReference>
<dbReference type="EnsemblMetazoa" id="XM_032596490">
    <property type="protein sequence ID" value="XP_032452381"/>
    <property type="gene ID" value="LOC100119189"/>
</dbReference>
<dbReference type="InterPro" id="IPR037013">
    <property type="entry name" value="GSH-S_sub-bd_sf"/>
</dbReference>
<dbReference type="InterPro" id="IPR014042">
    <property type="entry name" value="Glutathione_synthase_a-hlx"/>
</dbReference>
<keyword evidence="8 15" id="KW-0479">Metal-binding</keyword>
<dbReference type="PIRSF" id="PIRSF001558">
    <property type="entry name" value="GSHase"/>
    <property type="match status" value="1"/>
</dbReference>
<dbReference type="EnsemblMetazoa" id="XM_032596486">
    <property type="protein sequence ID" value="XP_032452377"/>
    <property type="gene ID" value="LOC100119189"/>
</dbReference>
<feature type="binding site" evidence="17">
    <location>
        <position position="145"/>
    </location>
    <ligand>
        <name>Mg(2+)</name>
        <dbReference type="ChEBI" id="CHEBI:18420"/>
    </ligand>
</feature>
<dbReference type="InParanoid" id="A0A7M7QND2"/>
<evidence type="ECO:0000256" key="1">
    <source>
        <dbReference type="ARBA" id="ARBA00004965"/>
    </source>
</evidence>
<accession>A0A7M7QND2</accession>
<feature type="binding site" evidence="16">
    <location>
        <position position="221"/>
    </location>
    <ligand>
        <name>substrate</name>
    </ligand>
</feature>
<dbReference type="InterPro" id="IPR014049">
    <property type="entry name" value="Glutathione_synthase_N_euk"/>
</dbReference>
<keyword evidence="6 15" id="KW-0436">Ligase</keyword>
<dbReference type="Gene3D" id="3.40.50.1760">
    <property type="entry name" value="Glutathione synthase, substrate-binding domain superfamily, eukaryotic"/>
    <property type="match status" value="1"/>
</dbReference>
<dbReference type="InterPro" id="IPR016185">
    <property type="entry name" value="PreATP-grasp_dom_sf"/>
</dbReference>
<dbReference type="EnsemblMetazoa" id="XM_032596485">
    <property type="protein sequence ID" value="XP_032452376"/>
    <property type="gene ID" value="LOC100119189"/>
</dbReference>
<organism evidence="19 20">
    <name type="scientific">Nasonia vitripennis</name>
    <name type="common">Parasitic wasp</name>
    <dbReference type="NCBI Taxonomy" id="7425"/>
    <lineage>
        <taxon>Eukaryota</taxon>
        <taxon>Metazoa</taxon>
        <taxon>Ecdysozoa</taxon>
        <taxon>Arthropoda</taxon>
        <taxon>Hexapoda</taxon>
        <taxon>Insecta</taxon>
        <taxon>Pterygota</taxon>
        <taxon>Neoptera</taxon>
        <taxon>Endopterygota</taxon>
        <taxon>Hymenoptera</taxon>
        <taxon>Apocrita</taxon>
        <taxon>Proctotrupomorpha</taxon>
        <taxon>Chalcidoidea</taxon>
        <taxon>Pteromalidae</taxon>
        <taxon>Pteromalinae</taxon>
        <taxon>Nasonia</taxon>
    </lineage>
</organism>
<dbReference type="EnsemblMetazoa" id="XM_016982524">
    <property type="protein sequence ID" value="XP_016838013"/>
    <property type="gene ID" value="LOC100119189"/>
</dbReference>
<feature type="binding site" evidence="17">
    <location>
        <position position="147"/>
    </location>
    <ligand>
        <name>Mg(2+)</name>
        <dbReference type="ChEBI" id="CHEBI:18420"/>
    </ligand>
</feature>
<dbReference type="SMR" id="A0A7M7QND2"/>
<dbReference type="Pfam" id="PF03917">
    <property type="entry name" value="GSH_synth_ATP"/>
    <property type="match status" value="1"/>
</dbReference>
<dbReference type="SUPFAM" id="SSF52440">
    <property type="entry name" value="PreATP-grasp domain"/>
    <property type="match status" value="1"/>
</dbReference>
<evidence type="ECO:0000256" key="10">
    <source>
        <dbReference type="ARBA" id="ARBA00022840"/>
    </source>
</evidence>
<dbReference type="NCBIfam" id="TIGR01986">
    <property type="entry name" value="glut_syn_euk"/>
    <property type="match status" value="1"/>
</dbReference>
<evidence type="ECO:0000313" key="19">
    <source>
        <dbReference type="EnsemblMetazoa" id="XP_032452377"/>
    </source>
</evidence>
<dbReference type="GO" id="GO:0005829">
    <property type="term" value="C:cytosol"/>
    <property type="evidence" value="ECO:0007669"/>
    <property type="project" value="TreeGrafter"/>
</dbReference>
<evidence type="ECO:0000256" key="7">
    <source>
        <dbReference type="ARBA" id="ARBA00022684"/>
    </source>
</evidence>
<evidence type="ECO:0000256" key="3">
    <source>
        <dbReference type="ARBA" id="ARBA00011738"/>
    </source>
</evidence>
<dbReference type="GO" id="GO:0004363">
    <property type="term" value="F:glutathione synthase activity"/>
    <property type="evidence" value="ECO:0007669"/>
    <property type="project" value="UniProtKB-UniRule"/>
</dbReference>
<feature type="binding site" evidence="16">
    <location>
        <position position="429"/>
    </location>
    <ligand>
        <name>ATP</name>
        <dbReference type="ChEBI" id="CHEBI:30616"/>
    </ligand>
</feature>
<comment type="function">
    <text evidence="14">Catalyzes the production of glutathione from gamma-glutamylcysteine and glycine in an ATP-dependent manner. Glutathione (gamma-glutamylcysteinylglycine, GSH) is the most abundant intracellular thiol in living aerobic cells and is required for numerous processes including the protection of cells against oxidative damage, amino acid transport, the detoxification of foreign compounds, the maintenance of protein sulfhydryl groups in a reduced state and acts as a cofactor for a number of enzymes. Participates in ophthalmate biosynthesis in hepatocytes.</text>
</comment>
<comment type="catalytic activity">
    <reaction evidence="13">
        <text>gamma-L-glutamyl-(2S)-2-aminobutanoate + glycine + ATP = ophthalmate + ADP + phosphate + H(+)</text>
        <dbReference type="Rhea" id="RHEA:72075"/>
        <dbReference type="ChEBI" id="CHEBI:15378"/>
        <dbReference type="ChEBI" id="CHEBI:30616"/>
        <dbReference type="ChEBI" id="CHEBI:43474"/>
        <dbReference type="ChEBI" id="CHEBI:57305"/>
        <dbReference type="ChEBI" id="CHEBI:189406"/>
        <dbReference type="ChEBI" id="CHEBI:189750"/>
        <dbReference type="ChEBI" id="CHEBI:456216"/>
    </reaction>
    <physiologicalReaction direction="left-to-right" evidence="13">
        <dbReference type="Rhea" id="RHEA:72076"/>
    </physiologicalReaction>
</comment>
<dbReference type="GO" id="GO:0005524">
    <property type="term" value="F:ATP binding"/>
    <property type="evidence" value="ECO:0007669"/>
    <property type="project" value="UniProtKB-UniRule"/>
</dbReference>
<dbReference type="UniPathway" id="UPA00142">
    <property type="reaction ID" value="UER00210"/>
</dbReference>
<reference evidence="19" key="1">
    <citation type="submission" date="2021-01" db="UniProtKB">
        <authorList>
            <consortium name="EnsemblMetazoa"/>
        </authorList>
    </citation>
    <scope>IDENTIFICATION</scope>
</reference>
<dbReference type="FunCoup" id="A0A7M7QND2">
    <property type="interactions" value="1409"/>
</dbReference>
<evidence type="ECO:0000259" key="18">
    <source>
        <dbReference type="Pfam" id="PF03199"/>
    </source>
</evidence>
<dbReference type="Gene3D" id="3.30.470.20">
    <property type="entry name" value="ATP-grasp fold, B domain"/>
    <property type="match status" value="1"/>
</dbReference>
<comment type="similarity">
    <text evidence="2 15">Belongs to the eukaryotic GSH synthase family.</text>
</comment>
<evidence type="ECO:0000256" key="5">
    <source>
        <dbReference type="ARBA" id="ARBA00020821"/>
    </source>
</evidence>
<evidence type="ECO:0000256" key="17">
    <source>
        <dbReference type="PIRSR" id="PIRSR001558-2"/>
    </source>
</evidence>
<dbReference type="GO" id="GO:0043295">
    <property type="term" value="F:glutathione binding"/>
    <property type="evidence" value="ECO:0007669"/>
    <property type="project" value="UniProtKB-UniRule"/>
</dbReference>
<dbReference type="GO" id="GO:0000287">
    <property type="term" value="F:magnesium ion binding"/>
    <property type="evidence" value="ECO:0007669"/>
    <property type="project" value="UniProtKB-UniRule"/>
</dbReference>
<evidence type="ECO:0000256" key="14">
    <source>
        <dbReference type="ARBA" id="ARBA00059746"/>
    </source>
</evidence>
<dbReference type="EnsemblMetazoa" id="XM_016982523">
    <property type="protein sequence ID" value="XP_016838012"/>
    <property type="gene ID" value="LOC100119189"/>
</dbReference>
<comment type="pathway">
    <text evidence="1 15">Sulfur metabolism; glutathione biosynthesis; glutathione from L-cysteine and L-glutamate: step 2/2.</text>
</comment>
<evidence type="ECO:0000256" key="2">
    <source>
        <dbReference type="ARBA" id="ARBA00010385"/>
    </source>
</evidence>
<dbReference type="KEGG" id="nvi:100119189"/>
<feature type="binding site" evidence="16">
    <location>
        <begin position="367"/>
        <end position="376"/>
    </location>
    <ligand>
        <name>ATP</name>
        <dbReference type="ChEBI" id="CHEBI:30616"/>
    </ligand>
</feature>
<evidence type="ECO:0000256" key="11">
    <source>
        <dbReference type="ARBA" id="ARBA00022842"/>
    </source>
</evidence>
<dbReference type="EnsemblMetazoa" id="XM_032596487">
    <property type="protein sequence ID" value="XP_032452378"/>
    <property type="gene ID" value="LOC100119189"/>
</dbReference>
<dbReference type="Gene3D" id="3.30.1490.50">
    <property type="match status" value="1"/>
</dbReference>
<dbReference type="Pfam" id="PF03199">
    <property type="entry name" value="GSH_synthase"/>
    <property type="match status" value="1"/>
</dbReference>
<protein>
    <recommendedName>
        <fullName evidence="5 15">Glutathione synthetase</fullName>
        <shortName evidence="15">GSH-S</shortName>
        <ecNumber evidence="4 15">6.3.2.3</ecNumber>
    </recommendedName>
</protein>
<feature type="binding site" evidence="16">
    <location>
        <position position="309"/>
    </location>
    <ligand>
        <name>ATP</name>
        <dbReference type="ChEBI" id="CHEBI:30616"/>
    </ligand>
</feature>
<dbReference type="InterPro" id="IPR004887">
    <property type="entry name" value="GSH_synth_subst-bd"/>
</dbReference>
<comment type="subunit">
    <text evidence="3">Homodimer.</text>
</comment>
<evidence type="ECO:0000256" key="4">
    <source>
        <dbReference type="ARBA" id="ARBA00012214"/>
    </source>
</evidence>
<dbReference type="OMA" id="FEAHKNM"/>
<dbReference type="InterPro" id="IPR014709">
    <property type="entry name" value="Glutathione_synthase_C_euk"/>
</dbReference>
<evidence type="ECO:0000256" key="8">
    <source>
        <dbReference type="ARBA" id="ARBA00022723"/>
    </source>
</evidence>
<feature type="binding site" evidence="16">
    <location>
        <begin position="401"/>
        <end position="404"/>
    </location>
    <ligand>
        <name>ATP</name>
        <dbReference type="ChEBI" id="CHEBI:30616"/>
    </ligand>
</feature>
<comment type="catalytic activity">
    <reaction evidence="12">
        <text>gamma-L-glutamyl-L-cysteine + glycine + ATP = glutathione + ADP + phosphate + H(+)</text>
        <dbReference type="Rhea" id="RHEA:13557"/>
        <dbReference type="ChEBI" id="CHEBI:15378"/>
        <dbReference type="ChEBI" id="CHEBI:30616"/>
        <dbReference type="ChEBI" id="CHEBI:43474"/>
        <dbReference type="ChEBI" id="CHEBI:57305"/>
        <dbReference type="ChEBI" id="CHEBI:57925"/>
        <dbReference type="ChEBI" id="CHEBI:58173"/>
        <dbReference type="ChEBI" id="CHEBI:456216"/>
        <dbReference type="EC" id="6.3.2.3"/>
    </reaction>
    <physiologicalReaction direction="left-to-right" evidence="12">
        <dbReference type="Rhea" id="RHEA:13558"/>
    </physiologicalReaction>
</comment>
<dbReference type="EnsemblMetazoa" id="XM_032596491">
    <property type="protein sequence ID" value="XP_032452382"/>
    <property type="gene ID" value="LOC100119189"/>
</dbReference>
<feature type="binding site" evidence="16">
    <location>
        <position position="378"/>
    </location>
    <ligand>
        <name>ATP</name>
        <dbReference type="ChEBI" id="CHEBI:30616"/>
    </ligand>
</feature>
<evidence type="ECO:0000256" key="12">
    <source>
        <dbReference type="ARBA" id="ARBA00048871"/>
    </source>
</evidence>
<dbReference type="EnsemblMetazoa" id="XM_032596489">
    <property type="protein sequence ID" value="XP_032452380"/>
    <property type="gene ID" value="LOC100119189"/>
</dbReference>
<dbReference type="FunFam" id="3.40.50.1760:FF:000001">
    <property type="entry name" value="Glutathione synthetase"/>
    <property type="match status" value="1"/>
</dbReference>
<keyword evidence="20" id="KW-1185">Reference proteome</keyword>
<dbReference type="PANTHER" id="PTHR11130:SF0">
    <property type="entry name" value="GLUTATHIONE SYNTHETASE"/>
    <property type="match status" value="1"/>
</dbReference>
<evidence type="ECO:0000313" key="20">
    <source>
        <dbReference type="Proteomes" id="UP000002358"/>
    </source>
</evidence>
<feature type="binding site" evidence="16">
    <location>
        <position position="454"/>
    </location>
    <ligand>
        <name>substrate</name>
    </ligand>
</feature>
<feature type="binding site" evidence="16">
    <location>
        <position position="462"/>
    </location>
    <ligand>
        <name>ATP</name>
        <dbReference type="ChEBI" id="CHEBI:30616"/>
    </ligand>
</feature>
<feature type="binding site" evidence="16">
    <location>
        <position position="456"/>
    </location>
    <ligand>
        <name>ATP</name>
        <dbReference type="ChEBI" id="CHEBI:30616"/>
    </ligand>
</feature>
<name>A0A7M7QND2_NASVI</name>
<evidence type="ECO:0000256" key="13">
    <source>
        <dbReference type="ARBA" id="ARBA00052123"/>
    </source>
</evidence>
<keyword evidence="7 15" id="KW-0317">Glutathione biosynthesis</keyword>
<dbReference type="Proteomes" id="UP000002358">
    <property type="component" value="Chromosome 2"/>
</dbReference>
<dbReference type="FunFam" id="3.30.1490.50:FF:000001">
    <property type="entry name" value="Glutathione synthetase"/>
    <property type="match status" value="1"/>
</dbReference>
<evidence type="ECO:0000256" key="9">
    <source>
        <dbReference type="ARBA" id="ARBA00022741"/>
    </source>
</evidence>
<sequence>MTSSVIQPSVDINLPESELKALVSKTKDWMIMNGASMRSKNNFSLDQVQVAPFLLLPSMYPKKEFEVVKEVQPLLNELMHKVAHDYEFLRDTLKSTIEVDSFTSKLFNIYEIVHSEGFAQNISLGLIRSDYMLHSDEGNKIKQVEINMIASSFAALAVETTKYHKFVLTELGHTDKLSNIPANNAAAGFATGLAAGWQVYNNKKAVILVVVEEITYNFSDQRKIEFKVQEISPDTKIIRRTLTELHTQAQLGPNKELLVGEFEVAVVYYRSGYELEAYPSEKEWEVRLLLERSRAIKCPSIQYHLAGTKKVQQQLAVPGVLERFYSESNQAARIREVFVGLYSLDLNEDGEKAVAMAIKDPAKYVLKPQREGGGNNVYGEEIKTRLEAMGNSKERTAWILMDRIHPPLQKNYLIRAGSESVSLQDFVSELGIYGIILADKNHILMNNQAGHVLRTKPSSADEGGIVSGAGALDCPFLVVS</sequence>
<evidence type="ECO:0000256" key="6">
    <source>
        <dbReference type="ARBA" id="ARBA00022598"/>
    </source>
</evidence>
<proteinExistence type="inferred from homology"/>
<feature type="binding site" evidence="16">
    <location>
        <position position="145"/>
    </location>
    <ligand>
        <name>ATP</name>
        <dbReference type="ChEBI" id="CHEBI:30616"/>
    </ligand>
</feature>
<comment type="cofactor">
    <cofactor evidence="15 17">
        <name>Mg(2+)</name>
        <dbReference type="ChEBI" id="CHEBI:18420"/>
    </cofactor>
    <text evidence="15 17">Binds 1 Mg(2+) ion per subunit.</text>
</comment>
<dbReference type="InterPro" id="IPR005615">
    <property type="entry name" value="Glutathione_synthase"/>
</dbReference>
<dbReference type="Gene3D" id="1.10.1080.10">
    <property type="entry name" value="Glutathione Synthetase, Chain A, domain 3"/>
    <property type="match status" value="1"/>
</dbReference>
<feature type="binding site" evidence="17">
    <location>
        <position position="371"/>
    </location>
    <ligand>
        <name>Mg(2+)</name>
        <dbReference type="ChEBI" id="CHEBI:18420"/>
    </ligand>
</feature>
<dbReference type="EC" id="6.3.2.3" evidence="4 15"/>
<dbReference type="Gene3D" id="3.30.1490.80">
    <property type="match status" value="1"/>
</dbReference>
<feature type="domain" description="Glutathione synthase substrate-binding" evidence="18">
    <location>
        <begin position="205"/>
        <end position="306"/>
    </location>
</feature>
<keyword evidence="9 15" id="KW-0547">Nucleotide-binding</keyword>
<dbReference type="AlphaFoldDB" id="A0A7M7QND2"/>
<dbReference type="OrthoDB" id="2020073at2759"/>
<dbReference type="SUPFAM" id="SSF56059">
    <property type="entry name" value="Glutathione synthetase ATP-binding domain-like"/>
    <property type="match status" value="1"/>
</dbReference>
<gene>
    <name evidence="19" type="primary">100119189</name>
</gene>
<evidence type="ECO:0000256" key="16">
    <source>
        <dbReference type="PIRSR" id="PIRSR001558-1"/>
    </source>
</evidence>
<feature type="binding site" evidence="16">
    <location>
        <position position="128"/>
    </location>
    <ligand>
        <name>substrate</name>
    </ligand>
</feature>